<name>A0A090JVV6_METFO</name>
<feature type="transmembrane region" description="Helical" evidence="1">
    <location>
        <begin position="30"/>
        <end position="49"/>
    </location>
</feature>
<evidence type="ECO:0008006" key="7">
    <source>
        <dbReference type="Google" id="ProtNLM"/>
    </source>
</evidence>
<evidence type="ECO:0000313" key="2">
    <source>
        <dbReference type="EMBL" id="AIS33173.1"/>
    </source>
</evidence>
<dbReference type="KEGG" id="mfc:BRM9_2373"/>
<dbReference type="EMBL" id="CP006933">
    <property type="protein sequence ID" value="AIS33173.1"/>
    <property type="molecule type" value="Genomic_DNA"/>
</dbReference>
<protein>
    <recommendedName>
        <fullName evidence="7">Transmembrane protein</fullName>
    </recommendedName>
</protein>
<dbReference type="PATRIC" id="fig|2162.10.peg.2483"/>
<evidence type="ECO:0000313" key="5">
    <source>
        <dbReference type="EMBL" id="MBF4474999.1"/>
    </source>
</evidence>
<evidence type="ECO:0000256" key="1">
    <source>
        <dbReference type="SAM" id="Phobius"/>
    </source>
</evidence>
<keyword evidence="6" id="KW-1185">Reference proteome</keyword>
<keyword evidence="1" id="KW-1133">Transmembrane helix</keyword>
<sequence>MNHQKIILYVGSVVLLIIGAYNVYRGQMSQGIIWIILGVIFLSISPQLGRPIKAVKVRKRIILLCALILLGIGAYTLYTADLVAGIAWLIAGLMGVLISLMLVGKNEVLES</sequence>
<reference evidence="4" key="3">
    <citation type="submission" date="2014-09" db="EMBL/GenBank/DDBJ databases">
        <authorList>
            <person name="Bishop-Lilly K.A."/>
            <person name="Broomall S.M."/>
            <person name="Chain P.S."/>
            <person name="Chertkov O."/>
            <person name="Coyne S.R."/>
            <person name="Daligault H.E."/>
            <person name="Davenport K.W."/>
            <person name="Erkkila T."/>
            <person name="Frey K.G."/>
            <person name="Gibbons H.S."/>
            <person name="Gu W."/>
            <person name="Jaissle J."/>
            <person name="Johnson S.L."/>
            <person name="Koroleva G.I."/>
            <person name="Ladner J.T."/>
            <person name="Lo C.-C."/>
            <person name="Minogue T.D."/>
            <person name="Munk C."/>
            <person name="Palacios G.F."/>
            <person name="Redden C.L."/>
            <person name="Rosenzweig C.N."/>
            <person name="Scholz M.B."/>
            <person name="Teshima H."/>
            <person name="Xu Y."/>
        </authorList>
    </citation>
    <scope>NUCLEOTIDE SEQUENCE</scope>
    <source>
        <strain evidence="4">Mb9</strain>
    </source>
</reference>
<gene>
    <name evidence="2" type="ORF">BRM9_2373</name>
    <name evidence="3" type="ORF">DSM1535_1305</name>
    <name evidence="5" type="ORF">ISP06_05950</name>
    <name evidence="4" type="ORF">MB9_2411</name>
</gene>
<feature type="transmembrane region" description="Helical" evidence="1">
    <location>
        <begin position="61"/>
        <end position="80"/>
    </location>
</feature>
<reference evidence="5" key="4">
    <citation type="submission" date="2020-10" db="EMBL/GenBank/DDBJ databases">
        <title>Dehalococcoides mccartyi of a TCE/Cr reducing biochatode.</title>
        <authorList>
            <person name="Matturro B."/>
        </authorList>
    </citation>
    <scope>NUCLEOTIDE SEQUENCE</scope>
    <source>
        <strain evidence="5">Bin2</strain>
    </source>
</reference>
<dbReference type="EMBL" id="JADIIL010000019">
    <property type="protein sequence ID" value="MBF4474999.1"/>
    <property type="molecule type" value="Genomic_DNA"/>
</dbReference>
<dbReference type="Proteomes" id="UP000606900">
    <property type="component" value="Unassembled WGS sequence"/>
</dbReference>
<dbReference type="KEGG" id="mfi:DSM1535_1305"/>
<proteinExistence type="predicted"/>
<dbReference type="GeneID" id="26740637"/>
<feature type="transmembrane region" description="Helical" evidence="1">
    <location>
        <begin position="86"/>
        <end position="104"/>
    </location>
</feature>
<dbReference type="RefSeq" id="WP_048072828.1">
    <property type="nucleotide sequence ID" value="NZ_CALCVY010000040.1"/>
</dbReference>
<accession>A0A090JVV6</accession>
<dbReference type="AlphaFoldDB" id="A0A090JVV6"/>
<dbReference type="Proteomes" id="UP000062768">
    <property type="component" value="Chromosome I"/>
</dbReference>
<evidence type="ECO:0000313" key="6">
    <source>
        <dbReference type="Proteomes" id="UP000062768"/>
    </source>
</evidence>
<reference evidence="2" key="1">
    <citation type="submission" date="2013-12" db="EMBL/GenBank/DDBJ databases">
        <title>The complete genome sequence of Methanobacterium sp. BRM9.</title>
        <authorList>
            <consortium name="Pastoral Greenhouse Gas Research Consortium"/>
            <person name="Kelly W.J."/>
            <person name="Leahy S.C."/>
            <person name="Perry R."/>
            <person name="Li D."/>
            <person name="Altermann E."/>
            <person name="Lambie S.C."/>
            <person name="Attwood G.T."/>
        </authorList>
    </citation>
    <scope>NUCLEOTIDE SEQUENCE [LARGE SCALE GENOMIC DNA]</scope>
    <source>
        <strain evidence="2">BRM9</strain>
    </source>
</reference>
<dbReference type="STRING" id="2162.BRM9_2373"/>
<dbReference type="OrthoDB" id="71213at2157"/>
<keyword evidence="1" id="KW-0472">Membrane</keyword>
<keyword evidence="1" id="KW-0812">Transmembrane</keyword>
<evidence type="ECO:0000313" key="4">
    <source>
        <dbReference type="EMBL" id="CEL26021.1"/>
    </source>
</evidence>
<organism evidence="3">
    <name type="scientific">Methanobacterium formicicum</name>
    <dbReference type="NCBI Taxonomy" id="2162"/>
    <lineage>
        <taxon>Archaea</taxon>
        <taxon>Methanobacteriati</taxon>
        <taxon>Methanobacteriota</taxon>
        <taxon>Methanomada group</taxon>
        <taxon>Methanobacteria</taxon>
        <taxon>Methanobacteriales</taxon>
        <taxon>Methanobacteriaceae</taxon>
        <taxon>Methanobacterium</taxon>
    </lineage>
</organism>
<dbReference type="EMBL" id="LN734822">
    <property type="protein sequence ID" value="CEL26021.1"/>
    <property type="molecule type" value="Genomic_DNA"/>
</dbReference>
<evidence type="ECO:0000313" key="3">
    <source>
        <dbReference type="EMBL" id="CEA13641.1"/>
    </source>
</evidence>
<reference evidence="3" key="2">
    <citation type="submission" date="2014-08" db="EMBL/GenBank/DDBJ databases">
        <authorList>
            <person name="Wibberg D."/>
        </authorList>
    </citation>
    <scope>NUCLEOTIDE SEQUENCE</scope>
</reference>
<dbReference type="Proteomes" id="UP000029661">
    <property type="component" value="Chromosome"/>
</dbReference>
<dbReference type="EMBL" id="LN515531">
    <property type="protein sequence ID" value="CEA13641.1"/>
    <property type="molecule type" value="Genomic_DNA"/>
</dbReference>
<feature type="transmembrane region" description="Helical" evidence="1">
    <location>
        <begin position="7"/>
        <end position="24"/>
    </location>
</feature>